<dbReference type="RefSeq" id="WP_038153044.1">
    <property type="nucleotide sequence ID" value="NZ_JRNT01000032.1"/>
</dbReference>
<comment type="caution">
    <text evidence="2">The sequence shown here is derived from an EMBL/GenBank/DDBJ whole genome shotgun (WGS) entry which is preliminary data.</text>
</comment>
<feature type="compositionally biased region" description="Basic and acidic residues" evidence="1">
    <location>
        <begin position="228"/>
        <end position="247"/>
    </location>
</feature>
<reference evidence="2 3" key="1">
    <citation type="submission" date="2014-07" db="EMBL/GenBank/DDBJ databases">
        <authorList>
            <person name="McCorrison J."/>
            <person name="Sanka R."/>
            <person name="Torralba M."/>
            <person name="Gillis M."/>
            <person name="Haft D.H."/>
            <person name="Methe B."/>
            <person name="Sutton G."/>
            <person name="Nelson K.E."/>
        </authorList>
    </citation>
    <scope>NUCLEOTIDE SEQUENCE [LARGE SCALE GENOMIC DNA]</scope>
    <source>
        <strain evidence="2 3">DNF00314</strain>
    </source>
</reference>
<keyword evidence="3" id="KW-1185">Reference proteome</keyword>
<evidence type="ECO:0000313" key="3">
    <source>
        <dbReference type="Proteomes" id="UP000029628"/>
    </source>
</evidence>
<name>A0A096BV74_9FIRM</name>
<evidence type="ECO:0000313" key="2">
    <source>
        <dbReference type="EMBL" id="KGF46637.1"/>
    </source>
</evidence>
<accession>A0A096BV74</accession>
<dbReference type="AlphaFoldDB" id="A0A096BV74"/>
<organism evidence="2 3">
    <name type="scientific">Veillonella montpellierensis DNF00314</name>
    <dbReference type="NCBI Taxonomy" id="1401067"/>
    <lineage>
        <taxon>Bacteria</taxon>
        <taxon>Bacillati</taxon>
        <taxon>Bacillota</taxon>
        <taxon>Negativicutes</taxon>
        <taxon>Veillonellales</taxon>
        <taxon>Veillonellaceae</taxon>
        <taxon>Veillonella</taxon>
    </lineage>
</organism>
<feature type="compositionally biased region" description="Basic and acidic residues" evidence="1">
    <location>
        <begin position="257"/>
        <end position="266"/>
    </location>
</feature>
<sequence length="353" mass="40692">MYNQHGIVDMAIVTSVRRMLQDKHKEDQKILQVIEEISVDDDISPEELQVTKLAYEEVKYRLYYTGLLETLWSQIYDVQQQLAGLHVYESLEQNCLDGDTSSAMDFHMAELEDVEVPEVVRELMLSYHKPLVERPTGPMMLKPSNRVMRKEPQAMTVKQKQPLVVKKRQDVTVTHLSPLMVTPQQTRVTMQEDVDNRAASSLRTVLADEEHKHAKVDMNEMTPSGARSAREKERATSHAISDEDLQRTKKKHKNKDKKKDKNKDTDTQSQATGDASPDVTAVEVLVDELIAGMSWKKLVKKLAKQHYKEEKKKQKKQKKRKKAKQKETILHGLDQRAAMKRCVCKKKKDKCTC</sequence>
<feature type="region of interest" description="Disordered" evidence="1">
    <location>
        <begin position="306"/>
        <end position="332"/>
    </location>
</feature>
<feature type="compositionally biased region" description="Basic and acidic residues" evidence="1">
    <location>
        <begin position="206"/>
        <end position="218"/>
    </location>
</feature>
<evidence type="ECO:0000256" key="1">
    <source>
        <dbReference type="SAM" id="MobiDB-lite"/>
    </source>
</evidence>
<protein>
    <submittedName>
        <fullName evidence="2">Uncharacterized protein</fullName>
    </submittedName>
</protein>
<feature type="region of interest" description="Disordered" evidence="1">
    <location>
        <begin position="205"/>
        <end position="275"/>
    </location>
</feature>
<proteinExistence type="predicted"/>
<gene>
    <name evidence="2" type="ORF">HMPREF0872_07585</name>
</gene>
<dbReference type="EMBL" id="JRNT01000032">
    <property type="protein sequence ID" value="KGF46637.1"/>
    <property type="molecule type" value="Genomic_DNA"/>
</dbReference>
<dbReference type="eggNOG" id="ENOG502ZG5Q">
    <property type="taxonomic scope" value="Bacteria"/>
</dbReference>
<dbReference type="Proteomes" id="UP000029628">
    <property type="component" value="Unassembled WGS sequence"/>
</dbReference>
<feature type="compositionally biased region" description="Basic residues" evidence="1">
    <location>
        <begin position="313"/>
        <end position="324"/>
    </location>
</feature>
<feature type="region of interest" description="Disordered" evidence="1">
    <location>
        <begin position="136"/>
        <end position="157"/>
    </location>
</feature>